<gene>
    <name evidence="5" type="ORF">SAMN05216287_3270</name>
</gene>
<evidence type="ECO:0000256" key="1">
    <source>
        <dbReference type="PIRSR" id="PIRSR000097-1"/>
    </source>
</evidence>
<organism evidence="5 6">
    <name type="scientific">Pseudomonas kuykendallii</name>
    <dbReference type="NCBI Taxonomy" id="1007099"/>
    <lineage>
        <taxon>Bacteria</taxon>
        <taxon>Pseudomonadati</taxon>
        <taxon>Pseudomonadota</taxon>
        <taxon>Gammaproteobacteria</taxon>
        <taxon>Pseudomonadales</taxon>
        <taxon>Pseudomonadaceae</taxon>
        <taxon>Pseudomonas</taxon>
    </lineage>
</organism>
<accession>A0A1H3D2M5</accession>
<sequence>MPLPQVRFPNARNIPAIGQGTWRMGERSSRRNDEVRALRMGLDLGLRLIDTAEMYGDGRSEEVVGEAIRGRRDEVFLVSKVLPSHARHDALIKACENSLRRLGTEHLDLYLLHWRSSTPLEETLGAFETLIAQGKIGSYGVSNFDVDDLRELAGTPFGAHCQTNQVLYNLGSRGIDFDLLPYQAERRMPVMAYCPLAQAGGLDDAVWTHPQVQAVADKHRAGVGQILLAWAIRPQWDERPVLAIPKAVQTEHVQANAAALEIQLDAEDLRALDAAFPPPQHKRSLDIV</sequence>
<dbReference type="AlphaFoldDB" id="A0A1H3D2M5"/>
<evidence type="ECO:0000256" key="2">
    <source>
        <dbReference type="PIRSR" id="PIRSR000097-2"/>
    </source>
</evidence>
<dbReference type="OrthoDB" id="9772407at2"/>
<evidence type="ECO:0000313" key="5">
    <source>
        <dbReference type="EMBL" id="SDX60742.1"/>
    </source>
</evidence>
<dbReference type="InterPro" id="IPR023210">
    <property type="entry name" value="NADP_OxRdtase_dom"/>
</dbReference>
<keyword evidence="6" id="KW-1185">Reference proteome</keyword>
<dbReference type="Gene3D" id="3.20.20.100">
    <property type="entry name" value="NADP-dependent oxidoreductase domain"/>
    <property type="match status" value="1"/>
</dbReference>
<dbReference type="PANTHER" id="PTHR43638:SF3">
    <property type="entry name" value="ALDEHYDE REDUCTASE"/>
    <property type="match status" value="1"/>
</dbReference>
<name>A0A1H3D2M5_9PSED</name>
<evidence type="ECO:0000259" key="4">
    <source>
        <dbReference type="Pfam" id="PF00248"/>
    </source>
</evidence>
<evidence type="ECO:0000313" key="6">
    <source>
        <dbReference type="Proteomes" id="UP000243778"/>
    </source>
</evidence>
<dbReference type="SUPFAM" id="SSF51430">
    <property type="entry name" value="NAD(P)-linked oxidoreductase"/>
    <property type="match status" value="1"/>
</dbReference>
<dbReference type="Pfam" id="PF00248">
    <property type="entry name" value="Aldo_ket_red"/>
    <property type="match status" value="1"/>
</dbReference>
<dbReference type="CDD" id="cd19138">
    <property type="entry name" value="AKR_YeaE"/>
    <property type="match status" value="1"/>
</dbReference>
<dbReference type="RefSeq" id="WP_090230473.1">
    <property type="nucleotide sequence ID" value="NZ_FNNU01000005.1"/>
</dbReference>
<reference evidence="6" key="1">
    <citation type="submission" date="2016-10" db="EMBL/GenBank/DDBJ databases">
        <authorList>
            <person name="Varghese N."/>
            <person name="Submissions S."/>
        </authorList>
    </citation>
    <scope>NUCLEOTIDE SEQUENCE [LARGE SCALE GENOMIC DNA]</scope>
    <source>
        <strain evidence="6">NRRL B-59562</strain>
    </source>
</reference>
<evidence type="ECO:0000256" key="3">
    <source>
        <dbReference type="PIRSR" id="PIRSR000097-3"/>
    </source>
</evidence>
<feature type="domain" description="NADP-dependent oxidoreductase" evidence="4">
    <location>
        <begin position="17"/>
        <end position="274"/>
    </location>
</feature>
<dbReference type="PANTHER" id="PTHR43638">
    <property type="entry name" value="OXIDOREDUCTASE, ALDO/KETO REDUCTASE FAMILY PROTEIN"/>
    <property type="match status" value="1"/>
</dbReference>
<dbReference type="STRING" id="1007099.SAMN05216287_3270"/>
<dbReference type="PIRSF" id="PIRSF000097">
    <property type="entry name" value="AKR"/>
    <property type="match status" value="1"/>
</dbReference>
<dbReference type="InterPro" id="IPR036812">
    <property type="entry name" value="NAD(P)_OxRdtase_dom_sf"/>
</dbReference>
<dbReference type="Proteomes" id="UP000243778">
    <property type="component" value="Unassembled WGS sequence"/>
</dbReference>
<dbReference type="PRINTS" id="PR00069">
    <property type="entry name" value="ALDKETRDTASE"/>
</dbReference>
<feature type="binding site" evidence="2">
    <location>
        <position position="113"/>
    </location>
    <ligand>
        <name>substrate</name>
    </ligand>
</feature>
<protein>
    <submittedName>
        <fullName evidence="5">Aldo/keto reductase</fullName>
    </submittedName>
</protein>
<dbReference type="GO" id="GO:0016491">
    <property type="term" value="F:oxidoreductase activity"/>
    <property type="evidence" value="ECO:0007669"/>
    <property type="project" value="InterPro"/>
</dbReference>
<feature type="active site" description="Proton donor" evidence="1">
    <location>
        <position position="55"/>
    </location>
</feature>
<feature type="site" description="Lowers pKa of active site Tyr" evidence="3">
    <location>
        <position position="80"/>
    </location>
</feature>
<dbReference type="EMBL" id="FNNU01000005">
    <property type="protein sequence ID" value="SDX60742.1"/>
    <property type="molecule type" value="Genomic_DNA"/>
</dbReference>
<dbReference type="InterPro" id="IPR020471">
    <property type="entry name" value="AKR"/>
</dbReference>
<proteinExistence type="predicted"/>